<dbReference type="InterPro" id="IPR054241">
    <property type="entry name" value="DUF6968"/>
</dbReference>
<dbReference type="Proteomes" id="UP000051863">
    <property type="component" value="Unassembled WGS sequence"/>
</dbReference>
<evidence type="ECO:0000313" key="3">
    <source>
        <dbReference type="Proteomes" id="UP000051863"/>
    </source>
</evidence>
<dbReference type="AlphaFoldDB" id="A0A0R0C3B3"/>
<comment type="caution">
    <text evidence="2">The sequence shown here is derived from an EMBL/GenBank/DDBJ whole genome shotgun (WGS) entry which is preliminary data.</text>
</comment>
<accession>A0A0R0C3B3</accession>
<dbReference type="EMBL" id="LDJJ01000069">
    <property type="protein sequence ID" value="KRG63835.1"/>
    <property type="molecule type" value="Genomic_DNA"/>
</dbReference>
<evidence type="ECO:0000259" key="1">
    <source>
        <dbReference type="Pfam" id="PF22302"/>
    </source>
</evidence>
<name>A0A0R0C3B3_9GAMM</name>
<reference evidence="2 3" key="1">
    <citation type="submission" date="2015-05" db="EMBL/GenBank/DDBJ databases">
        <title>Genome sequencing and analysis of members of genus Stenotrophomonas.</title>
        <authorList>
            <person name="Patil P.P."/>
            <person name="Midha S."/>
            <person name="Patil P.B."/>
        </authorList>
    </citation>
    <scope>NUCLEOTIDE SEQUENCE [LARGE SCALE GENOMIC DNA]</scope>
    <source>
        <strain evidence="2 3">DSM 18941</strain>
    </source>
</reference>
<gene>
    <name evidence="2" type="ORF">ABB27_17315</name>
</gene>
<proteinExistence type="predicted"/>
<organism evidence="2 3">
    <name type="scientific">Stenotrophomonas terrae</name>
    <dbReference type="NCBI Taxonomy" id="405446"/>
    <lineage>
        <taxon>Bacteria</taxon>
        <taxon>Pseudomonadati</taxon>
        <taxon>Pseudomonadota</taxon>
        <taxon>Gammaproteobacteria</taxon>
        <taxon>Lysobacterales</taxon>
        <taxon>Lysobacteraceae</taxon>
        <taxon>Stenotrophomonas</taxon>
    </lineage>
</organism>
<dbReference type="Pfam" id="PF22302">
    <property type="entry name" value="DUF6968"/>
    <property type="match status" value="1"/>
</dbReference>
<keyword evidence="3" id="KW-1185">Reference proteome</keyword>
<feature type="domain" description="DUF6968" evidence="1">
    <location>
        <begin position="13"/>
        <end position="81"/>
    </location>
</feature>
<dbReference type="PATRIC" id="fig|405446.3.peg.3352"/>
<protein>
    <recommendedName>
        <fullName evidence="1">DUF6968 domain-containing protein</fullName>
    </recommendedName>
</protein>
<sequence>MERVSMPHPIAKRELMFSIRGTEKRTGITIHISAPFILQPGSVNFEFSGGTAGCTLQIDGLPEEFSHTAYGADSLQALQLASNPDRHLRYLRRKYDFYFPDGEPYFED</sequence>
<evidence type="ECO:0000313" key="2">
    <source>
        <dbReference type="EMBL" id="KRG63835.1"/>
    </source>
</evidence>